<keyword evidence="1" id="KW-0479">Metal-binding</keyword>
<accession>A0A7J8YI47</accession>
<comment type="caution">
    <text evidence="4">The sequence shown here is derived from an EMBL/GenBank/DDBJ whole genome shotgun (WGS) entry which is preliminary data.</text>
</comment>
<dbReference type="PROSITE" id="PS50158">
    <property type="entry name" value="ZF_CCHC"/>
    <property type="match status" value="1"/>
</dbReference>
<feature type="domain" description="CCHC-type" evidence="3">
    <location>
        <begin position="138"/>
        <end position="153"/>
    </location>
</feature>
<evidence type="ECO:0000313" key="4">
    <source>
        <dbReference type="EMBL" id="MBA0699022.1"/>
    </source>
</evidence>
<reference evidence="4 5" key="1">
    <citation type="journal article" date="2019" name="Genome Biol. Evol.">
        <title>Insights into the evolution of the New World diploid cottons (Gossypium, subgenus Houzingenia) based on genome sequencing.</title>
        <authorList>
            <person name="Grover C.E."/>
            <person name="Arick M.A. 2nd"/>
            <person name="Thrash A."/>
            <person name="Conover J.L."/>
            <person name="Sanders W.S."/>
            <person name="Peterson D.G."/>
            <person name="Frelichowski J.E."/>
            <person name="Scheffler J.A."/>
            <person name="Scheffler B.E."/>
            <person name="Wendel J.F."/>
        </authorList>
    </citation>
    <scope>NUCLEOTIDE SEQUENCE [LARGE SCALE GENOMIC DNA]</scope>
    <source>
        <strain evidence="4">185</strain>
        <tissue evidence="4">Leaf</tissue>
    </source>
</reference>
<evidence type="ECO:0000256" key="1">
    <source>
        <dbReference type="PROSITE-ProRule" id="PRU00047"/>
    </source>
</evidence>
<protein>
    <recommendedName>
        <fullName evidence="3">CCHC-type domain-containing protein</fullName>
    </recommendedName>
</protein>
<evidence type="ECO:0000259" key="3">
    <source>
        <dbReference type="PROSITE" id="PS50158"/>
    </source>
</evidence>
<keyword evidence="5" id="KW-1185">Reference proteome</keyword>
<evidence type="ECO:0000256" key="2">
    <source>
        <dbReference type="SAM" id="MobiDB-lite"/>
    </source>
</evidence>
<keyword evidence="1" id="KW-0863">Zinc-finger</keyword>
<dbReference type="PANTHER" id="PTHR31286">
    <property type="entry name" value="GLYCINE-RICH CELL WALL STRUCTURAL PROTEIN 1.8-LIKE"/>
    <property type="match status" value="1"/>
</dbReference>
<dbReference type="GO" id="GO:0003676">
    <property type="term" value="F:nucleic acid binding"/>
    <property type="evidence" value="ECO:0007669"/>
    <property type="project" value="InterPro"/>
</dbReference>
<dbReference type="GO" id="GO:0008270">
    <property type="term" value="F:zinc ion binding"/>
    <property type="evidence" value="ECO:0007669"/>
    <property type="project" value="UniProtKB-KW"/>
</dbReference>
<dbReference type="PANTHER" id="PTHR31286:SF173">
    <property type="entry name" value="DUF4283 DOMAIN-CONTAINING PROTEIN"/>
    <property type="match status" value="1"/>
</dbReference>
<dbReference type="InterPro" id="IPR040256">
    <property type="entry name" value="At4g02000-like"/>
</dbReference>
<dbReference type="EMBL" id="JABFAA010000013">
    <property type="protein sequence ID" value="MBA0699022.1"/>
    <property type="molecule type" value="Genomic_DNA"/>
</dbReference>
<gene>
    <name evidence="4" type="ORF">Goari_000695</name>
</gene>
<proteinExistence type="predicted"/>
<sequence>MEYIVVIKLLGRNIGYIALQNKVTSLWKPSQAFRLMDVENGYFLAKFKNSDDYERALCQGPWVVFGQYLTVQPWTMDFNPAQPYPSTIMALIRLPGLPGHMYKRQVLREIRETIGKVAKLDFNTDNGWIEYEHLPTACFQCGHYGHIKEICSKGEMGLEGIGEGTLGDKMKPRHTSGENTGESPNLGVYGPWMLVERKARKTGRVGQKDDGEVAIGTERNSIF</sequence>
<dbReference type="Proteomes" id="UP000593577">
    <property type="component" value="Unassembled WGS sequence"/>
</dbReference>
<dbReference type="InterPro" id="IPR001878">
    <property type="entry name" value="Znf_CCHC"/>
</dbReference>
<keyword evidence="1" id="KW-0862">Zinc</keyword>
<dbReference type="InterPro" id="IPR025558">
    <property type="entry name" value="DUF4283"/>
</dbReference>
<feature type="region of interest" description="Disordered" evidence="2">
    <location>
        <begin position="164"/>
        <end position="183"/>
    </location>
</feature>
<evidence type="ECO:0000313" key="5">
    <source>
        <dbReference type="Proteomes" id="UP000593577"/>
    </source>
</evidence>
<dbReference type="Pfam" id="PF14111">
    <property type="entry name" value="DUF4283"/>
    <property type="match status" value="1"/>
</dbReference>
<dbReference type="AlphaFoldDB" id="A0A7J8YI47"/>
<name>A0A7J8YI47_GOSAI</name>
<organism evidence="4 5">
    <name type="scientific">Gossypium aridum</name>
    <name type="common">American cotton</name>
    <name type="synonym">Erioxylum aridum</name>
    <dbReference type="NCBI Taxonomy" id="34290"/>
    <lineage>
        <taxon>Eukaryota</taxon>
        <taxon>Viridiplantae</taxon>
        <taxon>Streptophyta</taxon>
        <taxon>Embryophyta</taxon>
        <taxon>Tracheophyta</taxon>
        <taxon>Spermatophyta</taxon>
        <taxon>Magnoliopsida</taxon>
        <taxon>eudicotyledons</taxon>
        <taxon>Gunneridae</taxon>
        <taxon>Pentapetalae</taxon>
        <taxon>rosids</taxon>
        <taxon>malvids</taxon>
        <taxon>Malvales</taxon>
        <taxon>Malvaceae</taxon>
        <taxon>Malvoideae</taxon>
        <taxon>Gossypium</taxon>
    </lineage>
</organism>